<evidence type="ECO:0000256" key="4">
    <source>
        <dbReference type="ARBA" id="ARBA00022475"/>
    </source>
</evidence>
<dbReference type="PRINTS" id="PR00953">
    <property type="entry name" value="TYPE3IMRPROT"/>
</dbReference>
<keyword evidence="5 10" id="KW-0812">Transmembrane</keyword>
<dbReference type="Proteomes" id="UP000295443">
    <property type="component" value="Unassembled WGS sequence"/>
</dbReference>
<dbReference type="GO" id="GO:0006605">
    <property type="term" value="P:protein targeting"/>
    <property type="evidence" value="ECO:0007669"/>
    <property type="project" value="UniProtKB-UniRule"/>
</dbReference>
<comment type="similarity">
    <text evidence="2 10">Belongs to the FliR/MopE/SpaR family.</text>
</comment>
<evidence type="ECO:0000256" key="7">
    <source>
        <dbReference type="ARBA" id="ARBA00023136"/>
    </source>
</evidence>
<feature type="transmembrane region" description="Helical" evidence="10">
    <location>
        <begin position="161"/>
        <end position="181"/>
    </location>
</feature>
<evidence type="ECO:0000313" key="12">
    <source>
        <dbReference type="Proteomes" id="UP000295443"/>
    </source>
</evidence>
<feature type="transmembrane region" description="Helical" evidence="10">
    <location>
        <begin position="212"/>
        <end position="237"/>
    </location>
</feature>
<dbReference type="NCBIfam" id="TIGR01400">
    <property type="entry name" value="fliR"/>
    <property type="match status" value="1"/>
</dbReference>
<protein>
    <recommendedName>
        <fullName evidence="3 9">Flagellar biosynthetic protein FliR</fullName>
    </recommendedName>
</protein>
<evidence type="ECO:0000256" key="2">
    <source>
        <dbReference type="ARBA" id="ARBA00009772"/>
    </source>
</evidence>
<dbReference type="RefSeq" id="WP_131447334.1">
    <property type="nucleotide sequence ID" value="NZ_SJZB01000039.1"/>
</dbReference>
<dbReference type="PANTHER" id="PTHR30065:SF8">
    <property type="entry name" value="FLAGELLAR BIOSYNTHETIC PROTEIN FLIR"/>
    <property type="match status" value="1"/>
</dbReference>
<keyword evidence="8 10" id="KW-0975">Bacterial flagellum</keyword>
<name>A0A4V2NVH1_9PROT</name>
<dbReference type="AlphaFoldDB" id="A0A4V2NVH1"/>
<keyword evidence="7 10" id="KW-0472">Membrane</keyword>
<feature type="transmembrane region" description="Helical" evidence="10">
    <location>
        <begin position="71"/>
        <end position="93"/>
    </location>
</feature>
<keyword evidence="6 10" id="KW-1133">Transmembrane helix</keyword>
<keyword evidence="11" id="KW-0966">Cell projection</keyword>
<gene>
    <name evidence="11" type="primary">fliR</name>
    <name evidence="11" type="ORF">EZJ19_10475</name>
</gene>
<feature type="transmembrane region" description="Helical" evidence="10">
    <location>
        <begin position="187"/>
        <end position="205"/>
    </location>
</feature>
<comment type="subcellular location">
    <subcellularLocation>
        <location evidence="10">Cell membrane</location>
        <topology evidence="10">Multi-pass membrane protein</topology>
    </subcellularLocation>
    <subcellularLocation>
        <location evidence="10">Bacterial flagellum basal body</location>
    </subcellularLocation>
</comment>
<keyword evidence="4 10" id="KW-1003">Cell membrane</keyword>
<dbReference type="OrthoDB" id="9797790at2"/>
<accession>A0A4V2NVH1</accession>
<evidence type="ECO:0000256" key="8">
    <source>
        <dbReference type="ARBA" id="ARBA00023143"/>
    </source>
</evidence>
<comment type="caution">
    <text evidence="11">The sequence shown here is derived from an EMBL/GenBank/DDBJ whole genome shotgun (WGS) entry which is preliminary data.</text>
</comment>
<keyword evidence="12" id="KW-1185">Reference proteome</keyword>
<organism evidence="11 12">
    <name type="scientific">Parasulfuritortus cantonensis</name>
    <dbReference type="NCBI Taxonomy" id="2528202"/>
    <lineage>
        <taxon>Bacteria</taxon>
        <taxon>Pseudomonadati</taxon>
        <taxon>Pseudomonadota</taxon>
        <taxon>Betaproteobacteria</taxon>
        <taxon>Nitrosomonadales</taxon>
        <taxon>Thiobacillaceae</taxon>
        <taxon>Parasulfuritortus</taxon>
    </lineage>
</organism>
<dbReference type="GO" id="GO:0005886">
    <property type="term" value="C:plasma membrane"/>
    <property type="evidence" value="ECO:0007669"/>
    <property type="project" value="UniProtKB-SubCell"/>
</dbReference>
<dbReference type="InterPro" id="IPR006303">
    <property type="entry name" value="FliR"/>
</dbReference>
<evidence type="ECO:0000256" key="6">
    <source>
        <dbReference type="ARBA" id="ARBA00022989"/>
    </source>
</evidence>
<feature type="transmembrane region" description="Helical" evidence="10">
    <location>
        <begin position="41"/>
        <end position="59"/>
    </location>
</feature>
<comment type="function">
    <text evidence="1 10">Role in flagellar biosynthesis.</text>
</comment>
<dbReference type="EMBL" id="SJZB01000039">
    <property type="protein sequence ID" value="TCJ13466.1"/>
    <property type="molecule type" value="Genomic_DNA"/>
</dbReference>
<evidence type="ECO:0000313" key="11">
    <source>
        <dbReference type="EMBL" id="TCJ13466.1"/>
    </source>
</evidence>
<keyword evidence="11" id="KW-0969">Cilium</keyword>
<sequence length="262" mass="27799">MLALSSADWNQMVAFFFFPLVRILAWLGFDPLLGNRATPATIRLGLAVVLTLVIAPTLPPPPQVALLSGEGLLLLLQQIAIGLALGFAIRIVFTTLEFAGQFMGLQMGLSMATLYDPVNGAQTPVLAQFLTITSILTLFAINGHHQIIAALWQGFRDVPIALTPSSGHGFLVLAGWGAAIFKTGLHIALPVTAALLSANLAIGMMTRAAPQLNIFAVGFPITISAGFLVLYFSILYLPAYLERFWGQAVEAGGAAMRGMVAP</sequence>
<evidence type="ECO:0000256" key="9">
    <source>
        <dbReference type="NCBIfam" id="TIGR01400"/>
    </source>
</evidence>
<reference evidence="11 12" key="1">
    <citation type="submission" date="2019-03" db="EMBL/GenBank/DDBJ databases">
        <title>Genome sequence of Thiobacillaceae bacterium LSR1, a sulfur-oxidizing bacterium isolated from freshwater sediment.</title>
        <authorList>
            <person name="Li S."/>
        </authorList>
    </citation>
    <scope>NUCLEOTIDE SEQUENCE [LARGE SCALE GENOMIC DNA]</scope>
    <source>
        <strain evidence="11 12">LSR1</strain>
    </source>
</reference>
<evidence type="ECO:0000256" key="1">
    <source>
        <dbReference type="ARBA" id="ARBA00002578"/>
    </source>
</evidence>
<evidence type="ECO:0000256" key="3">
    <source>
        <dbReference type="ARBA" id="ARBA00021717"/>
    </source>
</evidence>
<evidence type="ECO:0000256" key="5">
    <source>
        <dbReference type="ARBA" id="ARBA00022692"/>
    </source>
</evidence>
<dbReference type="GO" id="GO:0044780">
    <property type="term" value="P:bacterial-type flagellum assembly"/>
    <property type="evidence" value="ECO:0007669"/>
    <property type="project" value="UniProtKB-UniRule"/>
</dbReference>
<feature type="transmembrane region" description="Helical" evidence="10">
    <location>
        <begin position="12"/>
        <end position="29"/>
    </location>
</feature>
<dbReference type="GO" id="GO:0009425">
    <property type="term" value="C:bacterial-type flagellum basal body"/>
    <property type="evidence" value="ECO:0007669"/>
    <property type="project" value="UniProtKB-SubCell"/>
</dbReference>
<proteinExistence type="inferred from homology"/>
<dbReference type="PANTHER" id="PTHR30065">
    <property type="entry name" value="FLAGELLAR BIOSYNTHETIC PROTEIN FLIR"/>
    <property type="match status" value="1"/>
</dbReference>
<dbReference type="Pfam" id="PF01311">
    <property type="entry name" value="Bac_export_1"/>
    <property type="match status" value="1"/>
</dbReference>
<dbReference type="InterPro" id="IPR002010">
    <property type="entry name" value="T3SS_IM_R"/>
</dbReference>
<evidence type="ECO:0000256" key="10">
    <source>
        <dbReference type="RuleBase" id="RU362071"/>
    </source>
</evidence>
<feature type="transmembrane region" description="Helical" evidence="10">
    <location>
        <begin position="121"/>
        <end position="141"/>
    </location>
</feature>
<keyword evidence="11" id="KW-0282">Flagellum</keyword>